<evidence type="ECO:0000313" key="2">
    <source>
        <dbReference type="EMBL" id="HIY74235.1"/>
    </source>
</evidence>
<evidence type="ECO:0000256" key="1">
    <source>
        <dbReference type="SAM" id="Phobius"/>
    </source>
</evidence>
<dbReference type="Proteomes" id="UP000886824">
    <property type="component" value="Unassembled WGS sequence"/>
</dbReference>
<accession>A0A9D2CFF9</accession>
<keyword evidence="1" id="KW-0812">Transmembrane</keyword>
<sequence length="88" mass="9902">MNSEFSHPVIGICILVFVISTVVLTICTSLFDGDLWLILCLLPSLILTALVGCIAALWIRLSWLETQVRFLRDQLYKLEKDSATTSKM</sequence>
<keyword evidence="1" id="KW-1133">Transmembrane helix</keyword>
<reference evidence="2" key="1">
    <citation type="journal article" date="2021" name="PeerJ">
        <title>Extensive microbial diversity within the chicken gut microbiome revealed by metagenomics and culture.</title>
        <authorList>
            <person name="Gilroy R."/>
            <person name="Ravi A."/>
            <person name="Getino M."/>
            <person name="Pursley I."/>
            <person name="Horton D.L."/>
            <person name="Alikhan N.F."/>
            <person name="Baker D."/>
            <person name="Gharbi K."/>
            <person name="Hall N."/>
            <person name="Watson M."/>
            <person name="Adriaenssens E.M."/>
            <person name="Foster-Nyarko E."/>
            <person name="Jarju S."/>
            <person name="Secka A."/>
            <person name="Antonio M."/>
            <person name="Oren A."/>
            <person name="Chaudhuri R.R."/>
            <person name="La Ragione R."/>
            <person name="Hildebrand F."/>
            <person name="Pallen M.J."/>
        </authorList>
    </citation>
    <scope>NUCLEOTIDE SEQUENCE</scope>
    <source>
        <strain evidence="2">CHK33-7979</strain>
    </source>
</reference>
<gene>
    <name evidence="2" type="ORF">H9826_09740</name>
</gene>
<evidence type="ECO:0000313" key="3">
    <source>
        <dbReference type="Proteomes" id="UP000886824"/>
    </source>
</evidence>
<dbReference type="AlphaFoldDB" id="A0A9D2CFF9"/>
<comment type="caution">
    <text evidence="2">The sequence shown here is derived from an EMBL/GenBank/DDBJ whole genome shotgun (WGS) entry which is preliminary data.</text>
</comment>
<proteinExistence type="predicted"/>
<dbReference type="EMBL" id="DXCX01000100">
    <property type="protein sequence ID" value="HIY74235.1"/>
    <property type="molecule type" value="Genomic_DNA"/>
</dbReference>
<name>A0A9D2CFF9_9FIRM</name>
<protein>
    <submittedName>
        <fullName evidence="2">Uncharacterized protein</fullName>
    </submittedName>
</protein>
<feature type="transmembrane region" description="Helical" evidence="1">
    <location>
        <begin position="9"/>
        <end position="31"/>
    </location>
</feature>
<reference evidence="2" key="2">
    <citation type="submission" date="2021-04" db="EMBL/GenBank/DDBJ databases">
        <authorList>
            <person name="Gilroy R."/>
        </authorList>
    </citation>
    <scope>NUCLEOTIDE SEQUENCE</scope>
    <source>
        <strain evidence="2">CHK33-7979</strain>
    </source>
</reference>
<keyword evidence="1" id="KW-0472">Membrane</keyword>
<organism evidence="2 3">
    <name type="scientific">Candidatus Intestinimonas merdavium</name>
    <dbReference type="NCBI Taxonomy" id="2838622"/>
    <lineage>
        <taxon>Bacteria</taxon>
        <taxon>Bacillati</taxon>
        <taxon>Bacillota</taxon>
        <taxon>Clostridia</taxon>
        <taxon>Eubacteriales</taxon>
        <taxon>Intestinimonas</taxon>
    </lineage>
</organism>
<feature type="transmembrane region" description="Helical" evidence="1">
    <location>
        <begin position="37"/>
        <end position="59"/>
    </location>
</feature>